<dbReference type="EMBL" id="KN840451">
    <property type="protein sequence ID" value="KIP10748.1"/>
    <property type="molecule type" value="Genomic_DNA"/>
</dbReference>
<feature type="region of interest" description="Disordered" evidence="1">
    <location>
        <begin position="307"/>
        <end position="339"/>
    </location>
</feature>
<dbReference type="HOGENOM" id="CLU_074396_0_0_1"/>
<feature type="region of interest" description="Disordered" evidence="1">
    <location>
        <begin position="35"/>
        <end position="74"/>
    </location>
</feature>
<dbReference type="AlphaFoldDB" id="A0A0C3PTB8"/>
<evidence type="ECO:0000313" key="2">
    <source>
        <dbReference type="EMBL" id="KIP10748.1"/>
    </source>
</evidence>
<organism evidence="2 3">
    <name type="scientific">Phlebiopsis gigantea (strain 11061_1 CR5-6)</name>
    <name type="common">White-rot fungus</name>
    <name type="synonym">Peniophora gigantea</name>
    <dbReference type="NCBI Taxonomy" id="745531"/>
    <lineage>
        <taxon>Eukaryota</taxon>
        <taxon>Fungi</taxon>
        <taxon>Dikarya</taxon>
        <taxon>Basidiomycota</taxon>
        <taxon>Agaricomycotina</taxon>
        <taxon>Agaricomycetes</taxon>
        <taxon>Polyporales</taxon>
        <taxon>Phanerochaetaceae</taxon>
        <taxon>Phlebiopsis</taxon>
    </lineage>
</organism>
<sequence length="339" mass="36976">MGKRTKVPTALHSELSEYASLLRALRTNSTLDLASQLTSTPNTAPASCLDDGPTLDDDGESERPFTDTITEPQDLEQELAADEDATLRNLKRKAGRASKAKAKAPRDNWTRWPLLAGDVHVPEWSLEDEVSLLATQSLKAQLYDSVPSPSGTSGQPDEEPPEEHAAQASPSSHASSSLHAIPDTPVSDDEDALDSQLPPRVLGALTASSGRFLSQILALLTAYVPPGGKSMQNRMHPINWESVLDIVGVNGLVDNSILDIVRQRLSAIYPPSADANLHVFESSRMLRDPSPDDLSFLEIEGYNSDMLPKRKRGPYQKRINLPHERPTKRLKSESVVPEG</sequence>
<evidence type="ECO:0000313" key="3">
    <source>
        <dbReference type="Proteomes" id="UP000053257"/>
    </source>
</evidence>
<accession>A0A0C3PTB8</accession>
<dbReference type="Proteomes" id="UP000053257">
    <property type="component" value="Unassembled WGS sequence"/>
</dbReference>
<dbReference type="OrthoDB" id="3260379at2759"/>
<feature type="region of interest" description="Disordered" evidence="1">
    <location>
        <begin position="143"/>
        <end position="195"/>
    </location>
</feature>
<keyword evidence="3" id="KW-1185">Reference proteome</keyword>
<feature type="compositionally biased region" description="Basic and acidic residues" evidence="1">
    <location>
        <begin position="321"/>
        <end position="332"/>
    </location>
</feature>
<feature type="compositionally biased region" description="Polar residues" evidence="1">
    <location>
        <begin position="35"/>
        <end position="45"/>
    </location>
</feature>
<name>A0A0C3PTB8_PHLG1</name>
<protein>
    <submittedName>
        <fullName evidence="2">Uncharacterized protein</fullName>
    </submittedName>
</protein>
<feature type="compositionally biased region" description="Low complexity" evidence="1">
    <location>
        <begin position="166"/>
        <end position="177"/>
    </location>
</feature>
<evidence type="ECO:0000256" key="1">
    <source>
        <dbReference type="SAM" id="MobiDB-lite"/>
    </source>
</evidence>
<proteinExistence type="predicted"/>
<reference evidence="2 3" key="1">
    <citation type="journal article" date="2014" name="PLoS Genet.">
        <title>Analysis of the Phlebiopsis gigantea genome, transcriptome and secretome provides insight into its pioneer colonization strategies of wood.</title>
        <authorList>
            <person name="Hori C."/>
            <person name="Ishida T."/>
            <person name="Igarashi K."/>
            <person name="Samejima M."/>
            <person name="Suzuki H."/>
            <person name="Master E."/>
            <person name="Ferreira P."/>
            <person name="Ruiz-Duenas F.J."/>
            <person name="Held B."/>
            <person name="Canessa P."/>
            <person name="Larrondo L.F."/>
            <person name="Schmoll M."/>
            <person name="Druzhinina I.S."/>
            <person name="Kubicek C.P."/>
            <person name="Gaskell J.A."/>
            <person name="Kersten P."/>
            <person name="St John F."/>
            <person name="Glasner J."/>
            <person name="Sabat G."/>
            <person name="Splinter BonDurant S."/>
            <person name="Syed K."/>
            <person name="Yadav J."/>
            <person name="Mgbeahuruike A.C."/>
            <person name="Kovalchuk A."/>
            <person name="Asiegbu F.O."/>
            <person name="Lackner G."/>
            <person name="Hoffmeister D."/>
            <person name="Rencoret J."/>
            <person name="Gutierrez A."/>
            <person name="Sun H."/>
            <person name="Lindquist E."/>
            <person name="Barry K."/>
            <person name="Riley R."/>
            <person name="Grigoriev I.V."/>
            <person name="Henrissat B."/>
            <person name="Kues U."/>
            <person name="Berka R.M."/>
            <person name="Martinez A.T."/>
            <person name="Covert S.F."/>
            <person name="Blanchette R.A."/>
            <person name="Cullen D."/>
        </authorList>
    </citation>
    <scope>NUCLEOTIDE SEQUENCE [LARGE SCALE GENOMIC DNA]</scope>
    <source>
        <strain evidence="2 3">11061_1 CR5-6</strain>
    </source>
</reference>
<gene>
    <name evidence="2" type="ORF">PHLGIDRAFT_125271</name>
</gene>